<reference evidence="1 2" key="1">
    <citation type="submission" date="2020-08" db="EMBL/GenBank/DDBJ databases">
        <title>Draft genome sequencing of an Anaerocolumna strain isolated from anoxic soil subjected to BSD treatment.</title>
        <authorList>
            <person name="Uek A."/>
            <person name="Tonouchi A."/>
        </authorList>
    </citation>
    <scope>NUCLEOTIDE SEQUENCE [LARGE SCALE GENOMIC DNA]</scope>
    <source>
        <strain evidence="1 2">CTTW</strain>
    </source>
</reference>
<dbReference type="EMBL" id="AP023368">
    <property type="protein sequence ID" value="BCJ99100.1"/>
    <property type="molecule type" value="Genomic_DNA"/>
</dbReference>
<dbReference type="AlphaFoldDB" id="A0A7I8DL63"/>
<gene>
    <name evidence="1" type="ORF">bsdcttw_21410</name>
</gene>
<evidence type="ECO:0000313" key="1">
    <source>
        <dbReference type="EMBL" id="BCJ99100.1"/>
    </source>
</evidence>
<dbReference type="KEGG" id="acht:bsdcttw_21410"/>
<keyword evidence="2" id="KW-1185">Reference proteome</keyword>
<name>A0A7I8DL63_9FIRM</name>
<reference evidence="1 2" key="2">
    <citation type="submission" date="2020-08" db="EMBL/GenBank/DDBJ databases">
        <authorList>
            <person name="Ueki A."/>
            <person name="Tonouchi A."/>
        </authorList>
    </citation>
    <scope>NUCLEOTIDE SEQUENCE [LARGE SCALE GENOMIC DNA]</scope>
    <source>
        <strain evidence="1 2">CTTW</strain>
    </source>
</reference>
<sequence length="240" mass="27436">MEVYSEEEIQLLEGSDDVEQGMFLAITQNEREAFLQAVKERYRPRILHPLAEKYLLDTVSIKNLDGPMEFNGFGAACLQLYSYDDMWKVGPKDRFIPGVPIAYVWGINYGRRYYKLVLSFETGGVISLPFEEYPDRGREIAERIGYPDNASIEQFWSSLEDAYSLFKVDQLLSFQASLSEFENSEGYDSLDKVEPEQLIRAAAAAFDRSFSELKELAGHPSFSFLPMDEGVLARLAEEEK</sequence>
<protein>
    <submittedName>
        <fullName evidence="1">Uncharacterized protein</fullName>
    </submittedName>
</protein>
<accession>A0A7I8DL63</accession>
<proteinExistence type="predicted"/>
<dbReference type="Proteomes" id="UP000515703">
    <property type="component" value="Chromosome"/>
</dbReference>
<organism evidence="1 2">
    <name type="scientific">Anaerocolumna chitinilytica</name>
    <dbReference type="NCBI Taxonomy" id="1727145"/>
    <lineage>
        <taxon>Bacteria</taxon>
        <taxon>Bacillati</taxon>
        <taxon>Bacillota</taxon>
        <taxon>Clostridia</taxon>
        <taxon>Lachnospirales</taxon>
        <taxon>Lachnospiraceae</taxon>
        <taxon>Anaerocolumna</taxon>
    </lineage>
</organism>
<evidence type="ECO:0000313" key="2">
    <source>
        <dbReference type="Proteomes" id="UP000515703"/>
    </source>
</evidence>